<keyword evidence="2" id="KW-1185">Reference proteome</keyword>
<organism evidence="1 2">
    <name type="scientific">Burkholderia aenigmatica</name>
    <dbReference type="NCBI Taxonomy" id="2015348"/>
    <lineage>
        <taxon>Bacteria</taxon>
        <taxon>Pseudomonadati</taxon>
        <taxon>Pseudomonadota</taxon>
        <taxon>Betaproteobacteria</taxon>
        <taxon>Burkholderiales</taxon>
        <taxon>Burkholderiaceae</taxon>
        <taxon>Burkholderia</taxon>
        <taxon>Burkholderia cepacia complex</taxon>
    </lineage>
</organism>
<reference evidence="1 2" key="1">
    <citation type="submission" date="2019-09" db="EMBL/GenBank/DDBJ databases">
        <authorList>
            <person name="Depoorter E."/>
        </authorList>
    </citation>
    <scope>NUCLEOTIDE SEQUENCE [LARGE SCALE GENOMIC DNA]</scope>
    <source>
        <strain evidence="1 2">R-17378</strain>
    </source>
</reference>
<evidence type="ECO:0000313" key="2">
    <source>
        <dbReference type="Proteomes" id="UP000494120"/>
    </source>
</evidence>
<gene>
    <name evidence="1" type="ORF">BLA17378_01912</name>
</gene>
<accession>A0ABY6XU70</accession>
<sequence>MPKHRVAVTLFHEAIGTSRPTAQPLEGCP</sequence>
<dbReference type="Proteomes" id="UP000494120">
    <property type="component" value="Unassembled WGS sequence"/>
</dbReference>
<evidence type="ECO:0008006" key="3">
    <source>
        <dbReference type="Google" id="ProtNLM"/>
    </source>
</evidence>
<comment type="caution">
    <text evidence="1">The sequence shown here is derived from an EMBL/GenBank/DDBJ whole genome shotgun (WGS) entry which is preliminary data.</text>
</comment>
<protein>
    <recommendedName>
        <fullName evidence="3">LysR family transcriptional regulator</fullName>
    </recommendedName>
</protein>
<dbReference type="EMBL" id="CABVQG010000005">
    <property type="protein sequence ID" value="VWC58352.1"/>
    <property type="molecule type" value="Genomic_DNA"/>
</dbReference>
<evidence type="ECO:0000313" key="1">
    <source>
        <dbReference type="EMBL" id="VWC58352.1"/>
    </source>
</evidence>
<proteinExistence type="predicted"/>
<name>A0ABY6XU70_9BURK</name>